<evidence type="ECO:0000256" key="1">
    <source>
        <dbReference type="SAM" id="MobiDB-lite"/>
    </source>
</evidence>
<dbReference type="EMBL" id="FZTC01000029">
    <property type="protein sequence ID" value="SNU37361.1"/>
    <property type="molecule type" value="Genomic_DNA"/>
</dbReference>
<feature type="region of interest" description="Disordered" evidence="1">
    <location>
        <begin position="1"/>
        <end position="30"/>
    </location>
</feature>
<organism evidence="2 3">
    <name type="scientific">Klebsiella grimontii</name>
    <dbReference type="NCBI Taxonomy" id="2058152"/>
    <lineage>
        <taxon>Bacteria</taxon>
        <taxon>Pseudomonadati</taxon>
        <taxon>Pseudomonadota</taxon>
        <taxon>Gammaproteobacteria</taxon>
        <taxon>Enterobacterales</taxon>
        <taxon>Enterobacteriaceae</taxon>
        <taxon>Klebsiella/Raoultella group</taxon>
        <taxon>Klebsiella</taxon>
    </lineage>
</organism>
<dbReference type="Proteomes" id="UP000220639">
    <property type="component" value="Unassembled WGS sequence"/>
</dbReference>
<gene>
    <name evidence="2" type="ORF">KOSB73_350058</name>
</gene>
<evidence type="ECO:0000313" key="2">
    <source>
        <dbReference type="EMBL" id="SNU37361.1"/>
    </source>
</evidence>
<accession>A0A285B8N2</accession>
<proteinExistence type="predicted"/>
<protein>
    <submittedName>
        <fullName evidence="2">Uncharacterized protein</fullName>
    </submittedName>
</protein>
<reference evidence="3" key="1">
    <citation type="submission" date="2017-08" db="EMBL/GenBank/DDBJ databases">
        <authorList>
            <person name="Brisse S."/>
        </authorList>
    </citation>
    <scope>NUCLEOTIDE SEQUENCE [LARGE SCALE GENOMIC DNA]</scope>
    <source>
        <strain evidence="3">06D021</strain>
    </source>
</reference>
<sequence>MAYEHSKSPQNNDAGKNEKGCDKKDQGKECSILAPTPGVNKIFLDQLRGGPMDKASVNYEYLSPDPAETAQRLALAHYVSSGLDRKVSFKPLNLIHIMMDYNLDADKVAVIAGVDSADVESWFHTGLARESDLYNIASAIGVSTEWIRGFVSGEEDSLKANCDGLAKELQKLPDEEITTLERSFRLKLEQCQALDTLIELNEPQENREQSPDTVNPFDKTDSELLISIYRSMDEPERQNLYRIVCLRSKELNALLEHHSQNILPNY</sequence>
<evidence type="ECO:0000313" key="3">
    <source>
        <dbReference type="Proteomes" id="UP000220639"/>
    </source>
</evidence>
<name>A0A285B8N2_9ENTR</name>
<dbReference type="RefSeq" id="WP_223290596.1">
    <property type="nucleotide sequence ID" value="NZ_CABGWT010000016.1"/>
</dbReference>
<dbReference type="AlphaFoldDB" id="A0A285B8N2"/>
<feature type="compositionally biased region" description="Basic and acidic residues" evidence="1">
    <location>
        <begin position="15"/>
        <end position="28"/>
    </location>
</feature>